<dbReference type="Proteomes" id="UP000307756">
    <property type="component" value="Unassembled WGS sequence"/>
</dbReference>
<sequence length="77" mass="8587">MFKLAKIIFGVITLCLASYGLITKNFELQPFMTFFMGLFILVIGIEELKKGRKGIGIVSIAACLFAIFVTFQGYILN</sequence>
<evidence type="ECO:0000256" key="1">
    <source>
        <dbReference type="SAM" id="Phobius"/>
    </source>
</evidence>
<keyword evidence="1" id="KW-1133">Transmembrane helix</keyword>
<reference evidence="2 3" key="1">
    <citation type="journal article" date="2011" name="J. Microbiol.">
        <title>Bacillus kyonggiensis sp. nov., isolated from soil of a lettuce field.</title>
        <authorList>
            <person name="Dong K."/>
            <person name="Lee S."/>
        </authorList>
    </citation>
    <scope>NUCLEOTIDE SEQUENCE [LARGE SCALE GENOMIC DNA]</scope>
    <source>
        <strain evidence="2 3">NB22</strain>
    </source>
</reference>
<comment type="caution">
    <text evidence="2">The sequence shown here is derived from an EMBL/GenBank/DDBJ whole genome shotgun (WGS) entry which is preliminary data.</text>
</comment>
<keyword evidence="1" id="KW-0472">Membrane</keyword>
<name>A0A4U1DC02_9BACI</name>
<proteinExistence type="predicted"/>
<keyword evidence="1" id="KW-0812">Transmembrane</keyword>
<dbReference type="AlphaFoldDB" id="A0A4U1DC02"/>
<dbReference type="EMBL" id="SWBM01000001">
    <property type="protein sequence ID" value="TKC20145.1"/>
    <property type="molecule type" value="Genomic_DNA"/>
</dbReference>
<organism evidence="2 3">
    <name type="scientific">Robertmurraya kyonggiensis</name>
    <dbReference type="NCBI Taxonomy" id="1037680"/>
    <lineage>
        <taxon>Bacteria</taxon>
        <taxon>Bacillati</taxon>
        <taxon>Bacillota</taxon>
        <taxon>Bacilli</taxon>
        <taxon>Bacillales</taxon>
        <taxon>Bacillaceae</taxon>
        <taxon>Robertmurraya</taxon>
    </lineage>
</organism>
<dbReference type="OrthoDB" id="2456396at2"/>
<feature type="transmembrane region" description="Helical" evidence="1">
    <location>
        <begin position="30"/>
        <end position="48"/>
    </location>
</feature>
<accession>A0A4U1DC02</accession>
<gene>
    <name evidence="2" type="ORF">FA727_05790</name>
</gene>
<feature type="transmembrane region" description="Helical" evidence="1">
    <location>
        <begin position="55"/>
        <end position="75"/>
    </location>
</feature>
<dbReference type="InterPro" id="IPR025018">
    <property type="entry name" value="DUF3953"/>
</dbReference>
<keyword evidence="3" id="KW-1185">Reference proteome</keyword>
<dbReference type="Pfam" id="PF13129">
    <property type="entry name" value="DUF3953"/>
    <property type="match status" value="1"/>
</dbReference>
<protein>
    <submittedName>
        <fullName evidence="2">DUF3953 domain-containing protein</fullName>
    </submittedName>
</protein>
<evidence type="ECO:0000313" key="3">
    <source>
        <dbReference type="Proteomes" id="UP000307756"/>
    </source>
</evidence>
<evidence type="ECO:0000313" key="2">
    <source>
        <dbReference type="EMBL" id="TKC20145.1"/>
    </source>
</evidence>